<evidence type="ECO:0000313" key="13">
    <source>
        <dbReference type="EMBL" id="MBO1884072.1"/>
    </source>
</evidence>
<sequence length="345" mass="38658">METFLGIDYPTWWFIVIGFLITGYAILDGFDFGAGAWHLFFDKKEERRVALNAIGPVWDGNEAWLVIGGASIFAGFPLMYASLFSAMNTPFMLFLAFIIFRAVSIEFRGKEDNQTWRNTWDMVYSVCSIVLPLLLGVVIGNLLQGLPLDADFEYQGGALFTFLTPYPLLVGLMTVMLFVVHGGLFLMIKTHGAMQERIAKRINVAYLLFLVLFVAVAVYTFLTPHLIENITNSTGLKVMPIFLLLSIVAIPVFIKQKNYKWGFVGSILTIAFFMVLVALQLHDPAFLRTTLEGGNSITIYNAAASPKSLEIMLTIVAIGAPLLLLYTYFAYKVFWGKVTIDEHSY</sequence>
<evidence type="ECO:0000256" key="4">
    <source>
        <dbReference type="ARBA" id="ARBA00022475"/>
    </source>
</evidence>
<feature type="transmembrane region" description="Helical" evidence="12">
    <location>
        <begin position="204"/>
        <end position="222"/>
    </location>
</feature>
<evidence type="ECO:0000256" key="9">
    <source>
        <dbReference type="ARBA" id="ARBA00022989"/>
    </source>
</evidence>
<evidence type="ECO:0000256" key="12">
    <source>
        <dbReference type="SAM" id="Phobius"/>
    </source>
</evidence>
<proteinExistence type="inferred from homology"/>
<feature type="transmembrane region" description="Helical" evidence="12">
    <location>
        <begin position="12"/>
        <end position="41"/>
    </location>
</feature>
<feature type="transmembrane region" description="Helical" evidence="12">
    <location>
        <begin position="166"/>
        <end position="188"/>
    </location>
</feature>
<dbReference type="PANTHER" id="PTHR43141">
    <property type="entry name" value="CYTOCHROME BD2 SUBUNIT II"/>
    <property type="match status" value="1"/>
</dbReference>
<keyword evidence="7" id="KW-0479">Metal-binding</keyword>
<evidence type="ECO:0000256" key="2">
    <source>
        <dbReference type="ARBA" id="ARBA00007543"/>
    </source>
</evidence>
<evidence type="ECO:0000256" key="6">
    <source>
        <dbReference type="ARBA" id="ARBA00022692"/>
    </source>
</evidence>
<keyword evidence="10" id="KW-0408">Iron</keyword>
<name>A0ABS3PY64_9FLAO</name>
<keyword evidence="8" id="KW-0249">Electron transport</keyword>
<evidence type="ECO:0000256" key="1">
    <source>
        <dbReference type="ARBA" id="ARBA00004651"/>
    </source>
</evidence>
<reference evidence="13 14" key="1">
    <citation type="submission" date="2021-03" db="EMBL/GenBank/DDBJ databases">
        <title>Isolation and description of Capnocytophaga bilenii sp. nov., a novel Capnocytophaga species, isolated from a gingivitis subject.</title>
        <authorList>
            <person name="Antezack A."/>
            <person name="Monnet-Corti V."/>
            <person name="La Scola B."/>
        </authorList>
    </citation>
    <scope>NUCLEOTIDE SEQUENCE [LARGE SCALE GENOMIC DNA]</scope>
    <source>
        <strain evidence="13 14">Marseille-Q4570</strain>
    </source>
</reference>
<feature type="transmembrane region" description="Helical" evidence="12">
    <location>
        <begin position="261"/>
        <end position="281"/>
    </location>
</feature>
<keyword evidence="11 12" id="KW-0472">Membrane</keyword>
<evidence type="ECO:0000256" key="7">
    <source>
        <dbReference type="ARBA" id="ARBA00022723"/>
    </source>
</evidence>
<dbReference type="InterPro" id="IPR003317">
    <property type="entry name" value="Cyt-d_oxidase_su2"/>
</dbReference>
<dbReference type="PANTHER" id="PTHR43141:SF5">
    <property type="entry name" value="CYTOCHROME BD-I UBIQUINOL OXIDASE SUBUNIT 2"/>
    <property type="match status" value="1"/>
</dbReference>
<feature type="transmembrane region" description="Helical" evidence="12">
    <location>
        <begin position="311"/>
        <end position="331"/>
    </location>
</feature>
<dbReference type="Pfam" id="PF02322">
    <property type="entry name" value="Cyt_bd_oxida_II"/>
    <property type="match status" value="1"/>
</dbReference>
<evidence type="ECO:0000256" key="3">
    <source>
        <dbReference type="ARBA" id="ARBA00022448"/>
    </source>
</evidence>
<comment type="similarity">
    <text evidence="2">Belongs to the cytochrome ubiquinol oxidase subunit 2 family.</text>
</comment>
<gene>
    <name evidence="13" type="primary">cydB</name>
    <name evidence="13" type="ORF">J4N46_06510</name>
</gene>
<evidence type="ECO:0000313" key="14">
    <source>
        <dbReference type="Proteomes" id="UP000681610"/>
    </source>
</evidence>
<feature type="transmembrane region" description="Helical" evidence="12">
    <location>
        <begin position="123"/>
        <end position="146"/>
    </location>
</feature>
<evidence type="ECO:0000256" key="8">
    <source>
        <dbReference type="ARBA" id="ARBA00022982"/>
    </source>
</evidence>
<dbReference type="Proteomes" id="UP000681610">
    <property type="component" value="Unassembled WGS sequence"/>
</dbReference>
<comment type="subcellular location">
    <subcellularLocation>
        <location evidence="1">Cell membrane</location>
        <topology evidence="1">Multi-pass membrane protein</topology>
    </subcellularLocation>
</comment>
<keyword evidence="3" id="KW-0813">Transport</keyword>
<evidence type="ECO:0000256" key="5">
    <source>
        <dbReference type="ARBA" id="ARBA00022617"/>
    </source>
</evidence>
<evidence type="ECO:0000256" key="10">
    <source>
        <dbReference type="ARBA" id="ARBA00023004"/>
    </source>
</evidence>
<comment type="caution">
    <text evidence="13">The sequence shown here is derived from an EMBL/GenBank/DDBJ whole genome shotgun (WGS) entry which is preliminary data.</text>
</comment>
<keyword evidence="4" id="KW-1003">Cell membrane</keyword>
<keyword evidence="5" id="KW-0349">Heme</keyword>
<dbReference type="NCBIfam" id="TIGR00203">
    <property type="entry name" value="cydB"/>
    <property type="match status" value="1"/>
</dbReference>
<keyword evidence="9 12" id="KW-1133">Transmembrane helix</keyword>
<keyword evidence="14" id="KW-1185">Reference proteome</keyword>
<feature type="transmembrane region" description="Helical" evidence="12">
    <location>
        <begin position="86"/>
        <end position="103"/>
    </location>
</feature>
<dbReference type="EMBL" id="JAGDYP010000004">
    <property type="protein sequence ID" value="MBO1884072.1"/>
    <property type="molecule type" value="Genomic_DNA"/>
</dbReference>
<organism evidence="13 14">
    <name type="scientific">Capnocytophaga bilenii</name>
    <dbReference type="NCBI Taxonomy" id="2819369"/>
    <lineage>
        <taxon>Bacteria</taxon>
        <taxon>Pseudomonadati</taxon>
        <taxon>Bacteroidota</taxon>
        <taxon>Flavobacteriia</taxon>
        <taxon>Flavobacteriales</taxon>
        <taxon>Flavobacteriaceae</taxon>
        <taxon>Capnocytophaga</taxon>
    </lineage>
</organism>
<keyword evidence="6 12" id="KW-0812">Transmembrane</keyword>
<accession>A0ABS3PY64</accession>
<dbReference type="RefSeq" id="WP_208058626.1">
    <property type="nucleotide sequence ID" value="NZ_JAGDYP010000004.1"/>
</dbReference>
<evidence type="ECO:0000256" key="11">
    <source>
        <dbReference type="ARBA" id="ARBA00023136"/>
    </source>
</evidence>
<feature type="transmembrane region" description="Helical" evidence="12">
    <location>
        <begin position="234"/>
        <end position="254"/>
    </location>
</feature>
<dbReference type="PIRSF" id="PIRSF000267">
    <property type="entry name" value="Cyt_oxidse_sub2"/>
    <property type="match status" value="1"/>
</dbReference>
<protein>
    <submittedName>
        <fullName evidence="13">Cytochrome d ubiquinol oxidase subunit II</fullName>
    </submittedName>
</protein>